<evidence type="ECO:0000256" key="6">
    <source>
        <dbReference type="PIRNR" id="PIRNR000535"/>
    </source>
</evidence>
<evidence type="ECO:0000256" key="4">
    <source>
        <dbReference type="ARBA" id="ARBA00022777"/>
    </source>
</evidence>
<dbReference type="STRING" id="521045.Kole_0346"/>
<dbReference type="Gene3D" id="3.40.1190.20">
    <property type="match status" value="1"/>
</dbReference>
<keyword evidence="4" id="KW-0418">Kinase</keyword>
<dbReference type="CDD" id="cd01164">
    <property type="entry name" value="FruK_PfkB_like"/>
    <property type="match status" value="1"/>
</dbReference>
<dbReference type="GO" id="GO:0005524">
    <property type="term" value="F:ATP binding"/>
    <property type="evidence" value="ECO:0007669"/>
    <property type="project" value="UniProtKB-KW"/>
</dbReference>
<keyword evidence="3" id="KW-0547">Nucleotide-binding</keyword>
<dbReference type="PIRSF" id="PIRSF000535">
    <property type="entry name" value="1PFK/6PFK/LacC"/>
    <property type="match status" value="1"/>
</dbReference>
<keyword evidence="2 6" id="KW-0808">Transferase</keyword>
<dbReference type="EMBL" id="CP001634">
    <property type="protein sequence ID" value="ACR79071.1"/>
    <property type="molecule type" value="Genomic_DNA"/>
</dbReference>
<protein>
    <submittedName>
        <fullName evidence="9">PfkB domain protein</fullName>
    </submittedName>
</protein>
<dbReference type="SUPFAM" id="SSF53613">
    <property type="entry name" value="Ribokinase-like"/>
    <property type="match status" value="1"/>
</dbReference>
<dbReference type="InterPro" id="IPR023314">
    <property type="entry name" value="Myo_inos_IolC-like_sf"/>
</dbReference>
<sequence length="319" mass="35141">MRVLTVTLNPALDRELVVENFTINNLHRVKNQKYSIMEPGGKGINVSLILSGFGIPSIAMGFIGGYIGAVVESRLRNLSDLVTTNFINVEEETRENITIIDPASDTITEINSQGPFVDKRDIDKFMKRYLVSLGRVNAVVISGSVPPGIPEDFYYLLGNTAKEAGKLVVSESIGACFEYAVKRGAFTVARPDLRSDQKLFGQDLEDLDDYVEAGKKIVESGAKMAILSYEIEGDVIATEEGVWFFKTHEHVERSHLLGTGDSFVAGVVEHLLKHPHDYLNAAKRGMAAAITEAAYLGKERITLDDVETNLTAFDISRLR</sequence>
<gene>
    <name evidence="9" type="ordered locus">Kole_0346</name>
</gene>
<name>C5CDI7_KOSOT</name>
<dbReference type="Proteomes" id="UP000002382">
    <property type="component" value="Chromosome"/>
</dbReference>
<keyword evidence="7" id="KW-0472">Membrane</keyword>
<dbReference type="HOGENOM" id="CLU_050013_0_2_0"/>
<accession>C5CDI7</accession>
<keyword evidence="7" id="KW-1133">Transmembrane helix</keyword>
<dbReference type="eggNOG" id="COG1105">
    <property type="taxonomic scope" value="Bacteria"/>
</dbReference>
<evidence type="ECO:0000256" key="1">
    <source>
        <dbReference type="ARBA" id="ARBA00010688"/>
    </source>
</evidence>
<dbReference type="InterPro" id="IPR017583">
    <property type="entry name" value="Tagatose/fructose_Pkinase"/>
</dbReference>
<dbReference type="KEGG" id="kol:Kole_0346"/>
<feature type="domain" description="Carbohydrate kinase PfkB" evidence="8">
    <location>
        <begin position="18"/>
        <end position="289"/>
    </location>
</feature>
<dbReference type="GO" id="GO:0005829">
    <property type="term" value="C:cytosol"/>
    <property type="evidence" value="ECO:0007669"/>
    <property type="project" value="TreeGrafter"/>
</dbReference>
<dbReference type="OrthoDB" id="9801219at2"/>
<evidence type="ECO:0000256" key="5">
    <source>
        <dbReference type="ARBA" id="ARBA00022840"/>
    </source>
</evidence>
<keyword evidence="5" id="KW-0067">ATP-binding</keyword>
<evidence type="ECO:0000256" key="2">
    <source>
        <dbReference type="ARBA" id="ARBA00022679"/>
    </source>
</evidence>
<dbReference type="GO" id="GO:0008443">
    <property type="term" value="F:phosphofructokinase activity"/>
    <property type="evidence" value="ECO:0007669"/>
    <property type="project" value="TreeGrafter"/>
</dbReference>
<proteinExistence type="inferred from homology"/>
<evidence type="ECO:0000313" key="10">
    <source>
        <dbReference type="Proteomes" id="UP000002382"/>
    </source>
</evidence>
<evidence type="ECO:0000259" key="8">
    <source>
        <dbReference type="Pfam" id="PF00294"/>
    </source>
</evidence>
<organism evidence="9 10">
    <name type="scientific">Kosmotoga olearia (strain ATCC BAA-1733 / DSM 21960 / TBF 19.5.1)</name>
    <dbReference type="NCBI Taxonomy" id="521045"/>
    <lineage>
        <taxon>Bacteria</taxon>
        <taxon>Thermotogati</taxon>
        <taxon>Thermotogota</taxon>
        <taxon>Thermotogae</taxon>
        <taxon>Kosmotogales</taxon>
        <taxon>Kosmotogaceae</taxon>
        <taxon>Kosmotoga</taxon>
    </lineage>
</organism>
<reference evidence="9 10" key="2">
    <citation type="journal article" date="2011" name="J. Bacteriol.">
        <title>Genome Sequence of Kosmotoga olearia Strain TBF 19.5.1, a Thermophilic Bacterium with a Wide Growth Temperature Range, Isolated from the Troll B Oil Platform in the North Sea.</title>
        <authorList>
            <person name="Swithers K.S."/>
            <person name="Dipippo J.L."/>
            <person name="Bruce D.C."/>
            <person name="Detter C."/>
            <person name="Tapia R."/>
            <person name="Han S."/>
            <person name="Goodwin L.A."/>
            <person name="Han J."/>
            <person name="Woyke T."/>
            <person name="Pitluck S."/>
            <person name="Pennacchio L."/>
            <person name="Nolan M."/>
            <person name="Mikhailova N."/>
            <person name="Land M.L."/>
            <person name="Nesbo C.L."/>
            <person name="Gogarten J.P."/>
            <person name="Noll K.M."/>
        </authorList>
    </citation>
    <scope>NUCLEOTIDE SEQUENCE [LARGE SCALE GENOMIC DNA]</scope>
    <source>
        <strain evidence="10">ATCC BAA-1733 / DSM 21960 / TBF 19.5.1</strain>
    </source>
</reference>
<dbReference type="PANTHER" id="PTHR46566">
    <property type="entry name" value="1-PHOSPHOFRUCTOKINASE-RELATED"/>
    <property type="match status" value="1"/>
</dbReference>
<dbReference type="InterPro" id="IPR011611">
    <property type="entry name" value="PfkB_dom"/>
</dbReference>
<evidence type="ECO:0000256" key="7">
    <source>
        <dbReference type="SAM" id="Phobius"/>
    </source>
</evidence>
<keyword evidence="10" id="KW-1185">Reference proteome</keyword>
<dbReference type="Gene3D" id="2.20.150.10">
    <property type="entry name" value="putative 5-dehydro-2- deoxygluconokinase"/>
    <property type="match status" value="1"/>
</dbReference>
<feature type="transmembrane region" description="Helical" evidence="7">
    <location>
        <begin position="48"/>
        <end position="71"/>
    </location>
</feature>
<reference evidence="9 10" key="1">
    <citation type="submission" date="2009-06" db="EMBL/GenBank/DDBJ databases">
        <title>Complete sequence of Thermotogales bacterium TBF 19.5.1.</title>
        <authorList>
            <consortium name="US DOE Joint Genome Institute"/>
            <person name="Lucas S."/>
            <person name="Copeland A."/>
            <person name="Lapidus A."/>
            <person name="Glavina del Rio T."/>
            <person name="Tice H."/>
            <person name="Bruce D."/>
            <person name="Goodwin L."/>
            <person name="Pitluck S."/>
            <person name="Chertkov O."/>
            <person name="Brettin T."/>
            <person name="Detter J.C."/>
            <person name="Han C."/>
            <person name="Schmutz J."/>
            <person name="Larimer F."/>
            <person name="Land M."/>
            <person name="Hauser L."/>
            <person name="Kyrpides N."/>
            <person name="Ovchinnikova G."/>
            <person name="Noll K."/>
        </authorList>
    </citation>
    <scope>NUCLEOTIDE SEQUENCE [LARGE SCALE GENOMIC DNA]</scope>
    <source>
        <strain evidence="10">ATCC BAA-1733 / DSM 21960 / TBF 19.5.1</strain>
    </source>
</reference>
<dbReference type="PANTHER" id="PTHR46566:SF1">
    <property type="entry name" value="1-PHOSPHOFRUCTOKINASE"/>
    <property type="match status" value="1"/>
</dbReference>
<keyword evidence="7" id="KW-0812">Transmembrane</keyword>
<comment type="similarity">
    <text evidence="1">Belongs to the carbohydrate kinase PfkB family.</text>
</comment>
<dbReference type="AlphaFoldDB" id="C5CDI7"/>
<dbReference type="InterPro" id="IPR029056">
    <property type="entry name" value="Ribokinase-like"/>
</dbReference>
<evidence type="ECO:0000256" key="3">
    <source>
        <dbReference type="ARBA" id="ARBA00022741"/>
    </source>
</evidence>
<dbReference type="Pfam" id="PF00294">
    <property type="entry name" value="PfkB"/>
    <property type="match status" value="1"/>
</dbReference>
<evidence type="ECO:0000313" key="9">
    <source>
        <dbReference type="EMBL" id="ACR79071.1"/>
    </source>
</evidence>